<dbReference type="Pfam" id="PF03480">
    <property type="entry name" value="DctP"/>
    <property type="match status" value="1"/>
</dbReference>
<dbReference type="KEGG" id="cid:P73_4470"/>
<evidence type="ECO:0000313" key="6">
    <source>
        <dbReference type="EMBL" id="AJE49185.1"/>
    </source>
</evidence>
<keyword evidence="6" id="KW-0614">Plasmid</keyword>
<dbReference type="Proteomes" id="UP000031521">
    <property type="component" value="Plasmid pP73A"/>
</dbReference>
<name>A0A0B5E6X2_9RHOB</name>
<dbReference type="NCBIfam" id="NF037995">
    <property type="entry name" value="TRAP_S1"/>
    <property type="match status" value="1"/>
</dbReference>
<protein>
    <submittedName>
        <fullName evidence="6">TRAP-T family protein transporter, DctP (Periplasmic binding) subunit</fullName>
    </submittedName>
</protein>
<evidence type="ECO:0000256" key="5">
    <source>
        <dbReference type="ARBA" id="ARBA00022764"/>
    </source>
</evidence>
<organism evidence="6 7">
    <name type="scientific">Celeribacter indicus</name>
    <dbReference type="NCBI Taxonomy" id="1208324"/>
    <lineage>
        <taxon>Bacteria</taxon>
        <taxon>Pseudomonadati</taxon>
        <taxon>Pseudomonadota</taxon>
        <taxon>Alphaproteobacteria</taxon>
        <taxon>Rhodobacterales</taxon>
        <taxon>Roseobacteraceae</taxon>
        <taxon>Celeribacter</taxon>
    </lineage>
</organism>
<dbReference type="AlphaFoldDB" id="A0A0B5E6X2"/>
<evidence type="ECO:0000256" key="4">
    <source>
        <dbReference type="ARBA" id="ARBA00022729"/>
    </source>
</evidence>
<dbReference type="HOGENOM" id="CLU_060692_0_0_5"/>
<reference evidence="6 7" key="1">
    <citation type="journal article" date="2014" name="Int. J. Syst. Evol. Microbiol.">
        <title>Celeribacter indicus sp. nov., a polycyclic aromatic hydrocarbon-degrading bacterium from deep-sea sediment and reclassification of Huaishuia halophila as Celeribacter halophilus comb. nov.</title>
        <authorList>
            <person name="Lai Q."/>
            <person name="Cao J."/>
            <person name="Yuan J."/>
            <person name="Li F."/>
            <person name="Shao Z."/>
        </authorList>
    </citation>
    <scope>NUCLEOTIDE SEQUENCE [LARGE SCALE GENOMIC DNA]</scope>
    <source>
        <strain evidence="6">P73</strain>
        <plasmid evidence="7">Plasmid pP73A</plasmid>
    </source>
</reference>
<keyword evidence="4" id="KW-0732">Signal</keyword>
<dbReference type="EMBL" id="CP004394">
    <property type="protein sequence ID" value="AJE49185.1"/>
    <property type="molecule type" value="Genomic_DNA"/>
</dbReference>
<geneLocation type="plasmid" evidence="6 7">
    <name>pP73A</name>
</geneLocation>
<keyword evidence="5" id="KW-0574">Periplasm</keyword>
<comment type="similarity">
    <text evidence="2">Belongs to the bacterial solute-binding protein 7 family.</text>
</comment>
<evidence type="ECO:0000256" key="1">
    <source>
        <dbReference type="ARBA" id="ARBA00004418"/>
    </source>
</evidence>
<dbReference type="GO" id="GO:0042597">
    <property type="term" value="C:periplasmic space"/>
    <property type="evidence" value="ECO:0007669"/>
    <property type="project" value="UniProtKB-SubCell"/>
</dbReference>
<evidence type="ECO:0000256" key="3">
    <source>
        <dbReference type="ARBA" id="ARBA00022448"/>
    </source>
</evidence>
<gene>
    <name evidence="6" type="ORF">P73_4470</name>
</gene>
<comment type="subcellular location">
    <subcellularLocation>
        <location evidence="1">Periplasm</location>
    </subcellularLocation>
</comment>
<dbReference type="PANTHER" id="PTHR33376">
    <property type="match status" value="1"/>
</dbReference>
<proteinExistence type="inferred from homology"/>
<evidence type="ECO:0000313" key="7">
    <source>
        <dbReference type="Proteomes" id="UP000031521"/>
    </source>
</evidence>
<dbReference type="GO" id="GO:0055085">
    <property type="term" value="P:transmembrane transport"/>
    <property type="evidence" value="ECO:0007669"/>
    <property type="project" value="InterPro"/>
</dbReference>
<keyword evidence="3" id="KW-0813">Transport</keyword>
<dbReference type="InterPro" id="IPR018389">
    <property type="entry name" value="DctP_fam"/>
</dbReference>
<dbReference type="PANTHER" id="PTHR33376:SF7">
    <property type="entry name" value="C4-DICARBOXYLATE-BINDING PROTEIN DCTB"/>
    <property type="match status" value="1"/>
</dbReference>
<accession>A0A0B5E6X2</accession>
<dbReference type="InterPro" id="IPR038404">
    <property type="entry name" value="TRAP_DctP_sf"/>
</dbReference>
<keyword evidence="7" id="KW-1185">Reference proteome</keyword>
<evidence type="ECO:0000256" key="2">
    <source>
        <dbReference type="ARBA" id="ARBA00009023"/>
    </source>
</evidence>
<dbReference type="Gene3D" id="3.40.190.170">
    <property type="entry name" value="Bacterial extracellular solute-binding protein, family 7"/>
    <property type="match status" value="1"/>
</dbReference>
<sequence length="372" mass="39993">MAIGTMAGLAAAAPATARDLTYAIGFPTGSTPVNALEKVVTYAQENHGLNIKLFPMSLLDLRQTPQGIADHMVDMGWATYQYQPAEFANSNLAAAMNMLATADTEAAVASFAMAGAVSEYVMLHCPECVAEFATQNQVYLGGHSTGVYITQCTRPVVEKADFRGLKVRTAAPSWARWAEAMGATSVTISANEAYDALSQGVVDCVFFAPTELVNFQLTDVVTDMTTAVPGGVFPGVGDANTNIDTWRDMTSEERAGLIDTAAYLVAEGTWAYVQASEEAMDIASEAGIEIHEPSDELLEASAAFVEEDKPVIIQEFVSKYGVSDAEEKSVVVADLITKWKDLTADVESAEALHQIYWDEIYSKLDPEAYAMQ</sequence>